<accession>A0A6C0H662</accession>
<keyword evidence="1" id="KW-0812">Transmembrane</keyword>
<dbReference type="EMBL" id="MN739887">
    <property type="protein sequence ID" value="QHT76048.1"/>
    <property type="molecule type" value="Genomic_DNA"/>
</dbReference>
<organism evidence="2">
    <name type="scientific">viral metagenome</name>
    <dbReference type="NCBI Taxonomy" id="1070528"/>
    <lineage>
        <taxon>unclassified sequences</taxon>
        <taxon>metagenomes</taxon>
        <taxon>organismal metagenomes</taxon>
    </lineage>
</organism>
<sequence length="159" mass="18082">MQSIDDDIPKKSEEEIKMMEEYYSTLVSAKQSGATKLPSSDIPLNNIDCDPNTIPSHIPDSQHNVNYIPQEPQIIYRDVPKKSGLLDFLLTYLQTPLLIGLCYFIFQMPFIKTSIVAMLPGFYIQEGSLNLYGIILTSILFSLFFTFTEKTVKGLQEMD</sequence>
<protein>
    <submittedName>
        <fullName evidence="2">Uncharacterized protein</fullName>
    </submittedName>
</protein>
<keyword evidence="1" id="KW-1133">Transmembrane helix</keyword>
<reference evidence="2" key="1">
    <citation type="journal article" date="2020" name="Nature">
        <title>Giant virus diversity and host interactions through global metagenomics.</title>
        <authorList>
            <person name="Schulz F."/>
            <person name="Roux S."/>
            <person name="Paez-Espino D."/>
            <person name="Jungbluth S."/>
            <person name="Walsh D.A."/>
            <person name="Denef V.J."/>
            <person name="McMahon K.D."/>
            <person name="Konstantinidis K.T."/>
            <person name="Eloe-Fadrosh E.A."/>
            <person name="Kyrpides N.C."/>
            <person name="Woyke T."/>
        </authorList>
    </citation>
    <scope>NUCLEOTIDE SEQUENCE</scope>
    <source>
        <strain evidence="2">GVMAG-M-3300023179-71</strain>
    </source>
</reference>
<feature type="transmembrane region" description="Helical" evidence="1">
    <location>
        <begin position="85"/>
        <end position="106"/>
    </location>
</feature>
<proteinExistence type="predicted"/>
<keyword evidence="1" id="KW-0472">Membrane</keyword>
<feature type="transmembrane region" description="Helical" evidence="1">
    <location>
        <begin position="129"/>
        <end position="148"/>
    </location>
</feature>
<name>A0A6C0H662_9ZZZZ</name>
<dbReference type="AlphaFoldDB" id="A0A6C0H662"/>
<evidence type="ECO:0000256" key="1">
    <source>
        <dbReference type="SAM" id="Phobius"/>
    </source>
</evidence>
<evidence type="ECO:0000313" key="2">
    <source>
        <dbReference type="EMBL" id="QHT76048.1"/>
    </source>
</evidence>